<evidence type="ECO:0000256" key="2">
    <source>
        <dbReference type="SAM" id="Phobius"/>
    </source>
</evidence>
<evidence type="ECO:0000313" key="4">
    <source>
        <dbReference type="Proteomes" id="UP000054166"/>
    </source>
</evidence>
<organism evidence="3 4">
    <name type="scientific">Piloderma croceum (strain F 1598)</name>
    <dbReference type="NCBI Taxonomy" id="765440"/>
    <lineage>
        <taxon>Eukaryota</taxon>
        <taxon>Fungi</taxon>
        <taxon>Dikarya</taxon>
        <taxon>Basidiomycota</taxon>
        <taxon>Agaricomycotina</taxon>
        <taxon>Agaricomycetes</taxon>
        <taxon>Agaricomycetidae</taxon>
        <taxon>Atheliales</taxon>
        <taxon>Atheliaceae</taxon>
        <taxon>Piloderma</taxon>
    </lineage>
</organism>
<reference evidence="3 4" key="1">
    <citation type="submission" date="2014-04" db="EMBL/GenBank/DDBJ databases">
        <authorList>
            <consortium name="DOE Joint Genome Institute"/>
            <person name="Kuo A."/>
            <person name="Tarkka M."/>
            <person name="Buscot F."/>
            <person name="Kohler A."/>
            <person name="Nagy L.G."/>
            <person name="Floudas D."/>
            <person name="Copeland A."/>
            <person name="Barry K.W."/>
            <person name="Cichocki N."/>
            <person name="Veneault-Fourrey C."/>
            <person name="LaButti K."/>
            <person name="Lindquist E.A."/>
            <person name="Lipzen A."/>
            <person name="Lundell T."/>
            <person name="Morin E."/>
            <person name="Murat C."/>
            <person name="Sun H."/>
            <person name="Tunlid A."/>
            <person name="Henrissat B."/>
            <person name="Grigoriev I.V."/>
            <person name="Hibbett D.S."/>
            <person name="Martin F."/>
            <person name="Nordberg H.P."/>
            <person name="Cantor M.N."/>
            <person name="Hua S.X."/>
        </authorList>
    </citation>
    <scope>NUCLEOTIDE SEQUENCE [LARGE SCALE GENOMIC DNA]</scope>
    <source>
        <strain evidence="3 4">F 1598</strain>
    </source>
</reference>
<reference evidence="4" key="2">
    <citation type="submission" date="2015-01" db="EMBL/GenBank/DDBJ databases">
        <title>Evolutionary Origins and Diversification of the Mycorrhizal Mutualists.</title>
        <authorList>
            <consortium name="DOE Joint Genome Institute"/>
            <consortium name="Mycorrhizal Genomics Consortium"/>
            <person name="Kohler A."/>
            <person name="Kuo A."/>
            <person name="Nagy L.G."/>
            <person name="Floudas D."/>
            <person name="Copeland A."/>
            <person name="Barry K.W."/>
            <person name="Cichocki N."/>
            <person name="Veneault-Fourrey C."/>
            <person name="LaButti K."/>
            <person name="Lindquist E.A."/>
            <person name="Lipzen A."/>
            <person name="Lundell T."/>
            <person name="Morin E."/>
            <person name="Murat C."/>
            <person name="Riley R."/>
            <person name="Ohm R."/>
            <person name="Sun H."/>
            <person name="Tunlid A."/>
            <person name="Henrissat B."/>
            <person name="Grigoriev I.V."/>
            <person name="Hibbett D.S."/>
            <person name="Martin F."/>
        </authorList>
    </citation>
    <scope>NUCLEOTIDE SEQUENCE [LARGE SCALE GENOMIC DNA]</scope>
    <source>
        <strain evidence="4">F 1598</strain>
    </source>
</reference>
<keyword evidence="2" id="KW-1133">Transmembrane helix</keyword>
<feature type="transmembrane region" description="Helical" evidence="2">
    <location>
        <begin position="60"/>
        <end position="82"/>
    </location>
</feature>
<dbReference type="InParanoid" id="A0A0C3F542"/>
<gene>
    <name evidence="3" type="ORF">PILCRDRAFT_823013</name>
</gene>
<dbReference type="AlphaFoldDB" id="A0A0C3F542"/>
<keyword evidence="2" id="KW-0472">Membrane</keyword>
<accession>A0A0C3F542</accession>
<keyword evidence="2" id="KW-0812">Transmembrane</keyword>
<feature type="compositionally biased region" description="Polar residues" evidence="1">
    <location>
        <begin position="1"/>
        <end position="19"/>
    </location>
</feature>
<dbReference type="HOGENOM" id="CLU_2513448_0_0_1"/>
<keyword evidence="4" id="KW-1185">Reference proteome</keyword>
<feature type="region of interest" description="Disordered" evidence="1">
    <location>
        <begin position="1"/>
        <end position="55"/>
    </location>
</feature>
<evidence type="ECO:0000256" key="1">
    <source>
        <dbReference type="SAM" id="MobiDB-lite"/>
    </source>
</evidence>
<feature type="compositionally biased region" description="Basic and acidic residues" evidence="1">
    <location>
        <begin position="20"/>
        <end position="37"/>
    </location>
</feature>
<sequence length="85" mass="9417">MHMPLPSTQDAIGQTASQSHSERKMTRPAKCVRESTRGRKFPIPKARRDDSITPDSSNNLPMLIGVVVGVVGLLITVTWALIRHR</sequence>
<dbReference type="Proteomes" id="UP000054166">
    <property type="component" value="Unassembled WGS sequence"/>
</dbReference>
<protein>
    <submittedName>
        <fullName evidence="3">Uncharacterized protein</fullName>
    </submittedName>
</protein>
<name>A0A0C3F542_PILCF</name>
<proteinExistence type="predicted"/>
<evidence type="ECO:0000313" key="3">
    <source>
        <dbReference type="EMBL" id="KIM79830.1"/>
    </source>
</evidence>
<dbReference type="EMBL" id="KN833007">
    <property type="protein sequence ID" value="KIM79830.1"/>
    <property type="molecule type" value="Genomic_DNA"/>
</dbReference>